<keyword evidence="2" id="KW-1185">Reference proteome</keyword>
<sequence>MSDHTISIPNSLYEKAQRLAKQSSQSVDSVICTRLEDALDQPLIDLPADERAELQAMSYLSTDALWTMAREQMQPELQDVMSQLMNKNSKGTITENELRHLSELVERGQRLTLRKAQAMKLLLDRGYSVSPDALQPAHE</sequence>
<dbReference type="InterPro" id="IPR010985">
    <property type="entry name" value="Ribbon_hlx_hlx"/>
</dbReference>
<name>W4M1X9_9BACT</name>
<reference evidence="1 2" key="1">
    <citation type="journal article" date="2014" name="Nature">
        <title>An environmental bacterial taxon with a large and distinct metabolic repertoire.</title>
        <authorList>
            <person name="Wilson M.C."/>
            <person name="Mori T."/>
            <person name="Ruckert C."/>
            <person name="Uria A.R."/>
            <person name="Helf M.J."/>
            <person name="Takada K."/>
            <person name="Gernert C."/>
            <person name="Steffens U.A."/>
            <person name="Heycke N."/>
            <person name="Schmitt S."/>
            <person name="Rinke C."/>
            <person name="Helfrich E.J."/>
            <person name="Brachmann A.O."/>
            <person name="Gurgui C."/>
            <person name="Wakimoto T."/>
            <person name="Kracht M."/>
            <person name="Crusemann M."/>
            <person name="Hentschel U."/>
            <person name="Abe I."/>
            <person name="Matsunaga S."/>
            <person name="Kalinowski J."/>
            <person name="Takeyama H."/>
            <person name="Piel J."/>
        </authorList>
    </citation>
    <scope>NUCLEOTIDE SEQUENCE [LARGE SCALE GENOMIC DNA]</scope>
    <source>
        <strain evidence="2">TSY2</strain>
    </source>
</reference>
<evidence type="ECO:0000313" key="2">
    <source>
        <dbReference type="Proteomes" id="UP000019140"/>
    </source>
</evidence>
<gene>
    <name evidence="1" type="ORF">ETSY2_30420</name>
</gene>
<dbReference type="SUPFAM" id="SSF47598">
    <property type="entry name" value="Ribbon-helix-helix"/>
    <property type="match status" value="1"/>
</dbReference>
<dbReference type="Proteomes" id="UP000019140">
    <property type="component" value="Unassembled WGS sequence"/>
</dbReference>
<evidence type="ECO:0000313" key="1">
    <source>
        <dbReference type="EMBL" id="ETX04158.1"/>
    </source>
</evidence>
<dbReference type="HOGENOM" id="CLU_147221_0_0_7"/>
<accession>W4M1X9</accession>
<proteinExistence type="predicted"/>
<dbReference type="EMBL" id="AZHX01001289">
    <property type="protein sequence ID" value="ETX04158.1"/>
    <property type="molecule type" value="Genomic_DNA"/>
</dbReference>
<organism evidence="1 2">
    <name type="scientific">Candidatus Entotheonella gemina</name>
    <dbReference type="NCBI Taxonomy" id="1429439"/>
    <lineage>
        <taxon>Bacteria</taxon>
        <taxon>Pseudomonadati</taxon>
        <taxon>Nitrospinota/Tectimicrobiota group</taxon>
        <taxon>Candidatus Tectimicrobiota</taxon>
        <taxon>Candidatus Entotheonellia</taxon>
        <taxon>Candidatus Entotheonellales</taxon>
        <taxon>Candidatus Entotheonellaceae</taxon>
        <taxon>Candidatus Entotheonella</taxon>
    </lineage>
</organism>
<dbReference type="PATRIC" id="fig|1429439.4.peg.5162"/>
<protein>
    <submittedName>
        <fullName evidence="1">Uncharacterized protein</fullName>
    </submittedName>
</protein>
<dbReference type="AlphaFoldDB" id="W4M1X9"/>
<dbReference type="GO" id="GO:0006355">
    <property type="term" value="P:regulation of DNA-templated transcription"/>
    <property type="evidence" value="ECO:0007669"/>
    <property type="project" value="InterPro"/>
</dbReference>
<comment type="caution">
    <text evidence="1">The sequence shown here is derived from an EMBL/GenBank/DDBJ whole genome shotgun (WGS) entry which is preliminary data.</text>
</comment>